<keyword evidence="1" id="KW-1133">Transmembrane helix</keyword>
<dbReference type="EMBL" id="JAGHQM010000999">
    <property type="protein sequence ID" value="KAH0556829.1"/>
    <property type="molecule type" value="Genomic_DNA"/>
</dbReference>
<keyword evidence="4" id="KW-1185">Reference proteome</keyword>
<accession>A0A9P8L9C5</accession>
<sequence length="196" mass="20742">MLITPLLALLTSAVAVNAAGPLVDDEQVSSLIEQKSKLLDAAGYSNMNWDTSSLVSSFNAWATQEPKTASLSPGQISGELAAESTWYRDFPPSVVKVIQTVVVPADHRNDWVTMVSILQDIVWSTTVGPRYTKLPQDAKAEITKAGSSYIASITSLGFEPTPVASNAVTIPSRYTGGIIFAVAIAVGAVAFWGIAL</sequence>
<keyword evidence="1" id="KW-0472">Membrane</keyword>
<proteinExistence type="predicted"/>
<evidence type="ECO:0000313" key="4">
    <source>
        <dbReference type="Proteomes" id="UP000750711"/>
    </source>
</evidence>
<gene>
    <name evidence="3" type="ORF">GP486_005385</name>
</gene>
<feature type="signal peptide" evidence="2">
    <location>
        <begin position="1"/>
        <end position="18"/>
    </location>
</feature>
<keyword evidence="2" id="KW-0732">Signal</keyword>
<feature type="chain" id="PRO_5040247997" evidence="2">
    <location>
        <begin position="19"/>
        <end position="196"/>
    </location>
</feature>
<evidence type="ECO:0000256" key="2">
    <source>
        <dbReference type="SAM" id="SignalP"/>
    </source>
</evidence>
<comment type="caution">
    <text evidence="3">The sequence shown here is derived from an EMBL/GenBank/DDBJ whole genome shotgun (WGS) entry which is preliminary data.</text>
</comment>
<dbReference type="Proteomes" id="UP000750711">
    <property type="component" value="Unassembled WGS sequence"/>
</dbReference>
<organism evidence="3 4">
    <name type="scientific">Trichoglossum hirsutum</name>
    <dbReference type="NCBI Taxonomy" id="265104"/>
    <lineage>
        <taxon>Eukaryota</taxon>
        <taxon>Fungi</taxon>
        <taxon>Dikarya</taxon>
        <taxon>Ascomycota</taxon>
        <taxon>Pezizomycotina</taxon>
        <taxon>Geoglossomycetes</taxon>
        <taxon>Geoglossales</taxon>
        <taxon>Geoglossaceae</taxon>
        <taxon>Trichoglossum</taxon>
    </lineage>
</organism>
<dbReference type="AlphaFoldDB" id="A0A9P8L9C5"/>
<evidence type="ECO:0000256" key="1">
    <source>
        <dbReference type="SAM" id="Phobius"/>
    </source>
</evidence>
<feature type="transmembrane region" description="Helical" evidence="1">
    <location>
        <begin position="174"/>
        <end position="195"/>
    </location>
</feature>
<name>A0A9P8L9C5_9PEZI</name>
<protein>
    <submittedName>
        <fullName evidence="3">Uncharacterized protein</fullName>
    </submittedName>
</protein>
<reference evidence="3" key="1">
    <citation type="submission" date="2021-03" db="EMBL/GenBank/DDBJ databases">
        <title>Comparative genomics and phylogenomic investigation of the class Geoglossomycetes provide insights into ecological specialization and systematics.</title>
        <authorList>
            <person name="Melie T."/>
            <person name="Pirro S."/>
            <person name="Miller A.N."/>
            <person name="Quandt A."/>
        </authorList>
    </citation>
    <scope>NUCLEOTIDE SEQUENCE</scope>
    <source>
        <strain evidence="3">CAQ_001_2017</strain>
    </source>
</reference>
<evidence type="ECO:0000313" key="3">
    <source>
        <dbReference type="EMBL" id="KAH0556829.1"/>
    </source>
</evidence>
<keyword evidence="1" id="KW-0812">Transmembrane</keyword>